<evidence type="ECO:0000256" key="11">
    <source>
        <dbReference type="ARBA" id="ARBA00023163"/>
    </source>
</evidence>
<keyword evidence="17" id="KW-1185">Reference proteome</keyword>
<dbReference type="FunFam" id="1.10.60.10:FF:000004">
    <property type="entry name" value="DtxR family transcriptional regulator"/>
    <property type="match status" value="1"/>
</dbReference>
<dbReference type="OrthoDB" id="9791355at2"/>
<dbReference type="KEGG" id="ote:Oter_3587"/>
<reference evidence="16 17" key="1">
    <citation type="journal article" date="2011" name="J. Bacteriol.">
        <title>Genome sequence of the verrucomicrobium Opitutus terrae PB90-1, an abundant inhabitant of rice paddy soil ecosystems.</title>
        <authorList>
            <person name="van Passel M.W."/>
            <person name="Kant R."/>
            <person name="Palva A."/>
            <person name="Copeland A."/>
            <person name="Lucas S."/>
            <person name="Lapidus A."/>
            <person name="Glavina del Rio T."/>
            <person name="Pitluck S."/>
            <person name="Goltsman E."/>
            <person name="Clum A."/>
            <person name="Sun H."/>
            <person name="Schmutz J."/>
            <person name="Larimer F.W."/>
            <person name="Land M.L."/>
            <person name="Hauser L."/>
            <person name="Kyrpides N."/>
            <person name="Mikhailova N."/>
            <person name="Richardson P.P."/>
            <person name="Janssen P.H."/>
            <person name="de Vos W.M."/>
            <person name="Smidt H."/>
        </authorList>
    </citation>
    <scope>NUCLEOTIDE SEQUENCE [LARGE SCALE GENOMIC DNA]</scope>
    <source>
        <strain evidence="17">DSM 11246 / JCM 15787 / PB90-1</strain>
    </source>
</reference>
<dbReference type="PROSITE" id="PS50944">
    <property type="entry name" value="HTH_DTXR"/>
    <property type="match status" value="1"/>
</dbReference>
<evidence type="ECO:0000256" key="9">
    <source>
        <dbReference type="ARBA" id="ARBA00023125"/>
    </source>
</evidence>
<dbReference type="Gene3D" id="1.10.60.10">
    <property type="entry name" value="Iron dependent repressor, metal binding and dimerisation domain"/>
    <property type="match status" value="1"/>
</dbReference>
<feature type="domain" description="HTH dtxR-type" evidence="15">
    <location>
        <begin position="1"/>
        <end position="66"/>
    </location>
</feature>
<keyword evidence="6" id="KW-0678">Repressor</keyword>
<dbReference type="STRING" id="452637.Oter_3587"/>
<dbReference type="GO" id="GO:0046914">
    <property type="term" value="F:transition metal ion binding"/>
    <property type="evidence" value="ECO:0007669"/>
    <property type="project" value="InterPro"/>
</dbReference>
<dbReference type="SUPFAM" id="SSF50037">
    <property type="entry name" value="C-terminal domain of transcriptional repressors"/>
    <property type="match status" value="1"/>
</dbReference>
<evidence type="ECO:0000256" key="13">
    <source>
        <dbReference type="ARBA" id="ARBA00025185"/>
    </source>
</evidence>
<dbReference type="GO" id="GO:0046983">
    <property type="term" value="F:protein dimerization activity"/>
    <property type="evidence" value="ECO:0007669"/>
    <property type="project" value="InterPro"/>
</dbReference>
<dbReference type="InterPro" id="IPR007167">
    <property type="entry name" value="Fe-transptr_FeoA-like"/>
</dbReference>
<evidence type="ECO:0000256" key="4">
    <source>
        <dbReference type="ARBA" id="ARBA00022386"/>
    </source>
</evidence>
<dbReference type="PANTHER" id="PTHR33238:SF11">
    <property type="entry name" value="TRANSCRIPTIONAL REGULATOR MNTR"/>
    <property type="match status" value="1"/>
</dbReference>
<dbReference type="InterPro" id="IPR038157">
    <property type="entry name" value="FeoA_core_dom"/>
</dbReference>
<keyword evidence="12" id="KW-0464">Manganese</keyword>
<evidence type="ECO:0000256" key="1">
    <source>
        <dbReference type="ARBA" id="ARBA00004496"/>
    </source>
</evidence>
<keyword evidence="10" id="KW-0010">Activator</keyword>
<dbReference type="InterPro" id="IPR022689">
    <property type="entry name" value="Iron_dep_repressor"/>
</dbReference>
<evidence type="ECO:0000313" key="16">
    <source>
        <dbReference type="EMBL" id="ACB76864.1"/>
    </source>
</evidence>
<keyword evidence="8" id="KW-0805">Transcription regulation</keyword>
<dbReference type="AlphaFoldDB" id="B1ZWB2"/>
<keyword evidence="7" id="KW-0408">Iron</keyword>
<organism evidence="16 17">
    <name type="scientific">Opitutus terrae (strain DSM 11246 / JCM 15787 / PB90-1)</name>
    <dbReference type="NCBI Taxonomy" id="452637"/>
    <lineage>
        <taxon>Bacteria</taxon>
        <taxon>Pseudomonadati</taxon>
        <taxon>Verrucomicrobiota</taxon>
        <taxon>Opitutia</taxon>
        <taxon>Opitutales</taxon>
        <taxon>Opitutaceae</taxon>
        <taxon>Opitutus</taxon>
    </lineage>
</organism>
<sequence length="222" mass="23905">MASVAVENYLKHILLLAEAEDPAELVPMGALASSLAVVPGTVTTMVKALAAEGLVEHEPRSGVRLTDSGRRLALDVIRRHRIIETFLVNVLKMDWSSVHSEAEQLEHVISEDVLDRLDALLGHPTTDPHGDPIPSAQGKLRSQIYATLATCVVPRSMRIVRIADQSTEFLQFAEQNALLPGNTVRVVDRNLAAGLVSLKHGSGEPVPLSLTAAGKILVEPVK</sequence>
<protein>
    <recommendedName>
        <fullName evidence="4">Transcriptional regulator MntR</fullName>
    </recommendedName>
    <alternativeName>
        <fullName evidence="14">Manganese transport regulator</fullName>
    </alternativeName>
</protein>
<accession>B1ZWB2</accession>
<dbReference type="InterPro" id="IPR036421">
    <property type="entry name" value="Fe_dep_repressor_sf"/>
</dbReference>
<proteinExistence type="inferred from homology"/>
<dbReference type="Pfam" id="PF02742">
    <property type="entry name" value="Fe_dep_repr_C"/>
    <property type="match status" value="1"/>
</dbReference>
<dbReference type="HOGENOM" id="CLU_069532_0_2_0"/>
<dbReference type="Proteomes" id="UP000007013">
    <property type="component" value="Chromosome"/>
</dbReference>
<dbReference type="PANTHER" id="PTHR33238">
    <property type="entry name" value="IRON (METAL) DEPENDENT REPRESSOR, DTXR FAMILY"/>
    <property type="match status" value="1"/>
</dbReference>
<dbReference type="GO" id="GO:0005737">
    <property type="term" value="C:cytoplasm"/>
    <property type="evidence" value="ECO:0007669"/>
    <property type="project" value="UniProtKB-SubCell"/>
</dbReference>
<comment type="function">
    <text evidence="13">In the presence of manganese, represses expression of mntH and mntS. Up-regulates expression of mntP.</text>
</comment>
<evidence type="ECO:0000256" key="8">
    <source>
        <dbReference type="ARBA" id="ARBA00023015"/>
    </source>
</evidence>
<dbReference type="InterPro" id="IPR022687">
    <property type="entry name" value="HTH_DTXR"/>
</dbReference>
<name>B1ZWB2_OPITP</name>
<dbReference type="SUPFAM" id="SSF46785">
    <property type="entry name" value="Winged helix' DNA-binding domain"/>
    <property type="match status" value="1"/>
</dbReference>
<evidence type="ECO:0000256" key="12">
    <source>
        <dbReference type="ARBA" id="ARBA00023211"/>
    </source>
</evidence>
<dbReference type="InterPro" id="IPR036390">
    <property type="entry name" value="WH_DNA-bd_sf"/>
</dbReference>
<comment type="subcellular location">
    <subcellularLocation>
        <location evidence="1">Cytoplasm</location>
    </subcellularLocation>
</comment>
<evidence type="ECO:0000256" key="14">
    <source>
        <dbReference type="ARBA" id="ARBA00032593"/>
    </source>
</evidence>
<comment type="subunit">
    <text evidence="3">Homodimer.</text>
</comment>
<dbReference type="EMBL" id="CP001032">
    <property type="protein sequence ID" value="ACB76864.1"/>
    <property type="molecule type" value="Genomic_DNA"/>
</dbReference>
<dbReference type="Pfam" id="PF01325">
    <property type="entry name" value="Fe_dep_repress"/>
    <property type="match status" value="1"/>
</dbReference>
<evidence type="ECO:0000256" key="7">
    <source>
        <dbReference type="ARBA" id="ARBA00023004"/>
    </source>
</evidence>
<evidence type="ECO:0000256" key="3">
    <source>
        <dbReference type="ARBA" id="ARBA00011738"/>
    </source>
</evidence>
<dbReference type="SMART" id="SM00529">
    <property type="entry name" value="HTH_DTXR"/>
    <property type="match status" value="1"/>
</dbReference>
<evidence type="ECO:0000256" key="6">
    <source>
        <dbReference type="ARBA" id="ARBA00022491"/>
    </source>
</evidence>
<dbReference type="Pfam" id="PF04023">
    <property type="entry name" value="FeoA"/>
    <property type="match status" value="1"/>
</dbReference>
<dbReference type="SUPFAM" id="SSF47979">
    <property type="entry name" value="Iron-dependent repressor protein, dimerization domain"/>
    <property type="match status" value="1"/>
</dbReference>
<keyword evidence="9" id="KW-0238">DNA-binding</keyword>
<evidence type="ECO:0000256" key="10">
    <source>
        <dbReference type="ARBA" id="ARBA00023159"/>
    </source>
</evidence>
<evidence type="ECO:0000259" key="15">
    <source>
        <dbReference type="PROSITE" id="PS50944"/>
    </source>
</evidence>
<evidence type="ECO:0000256" key="2">
    <source>
        <dbReference type="ARBA" id="ARBA00007871"/>
    </source>
</evidence>
<evidence type="ECO:0000313" key="17">
    <source>
        <dbReference type="Proteomes" id="UP000007013"/>
    </source>
</evidence>
<dbReference type="GO" id="GO:0003700">
    <property type="term" value="F:DNA-binding transcription factor activity"/>
    <property type="evidence" value="ECO:0007669"/>
    <property type="project" value="InterPro"/>
</dbReference>
<dbReference type="RefSeq" id="WP_012376393.1">
    <property type="nucleotide sequence ID" value="NC_010571.1"/>
</dbReference>
<evidence type="ECO:0000256" key="5">
    <source>
        <dbReference type="ARBA" id="ARBA00022490"/>
    </source>
</evidence>
<dbReference type="Gene3D" id="2.30.30.90">
    <property type="match status" value="1"/>
</dbReference>
<dbReference type="InterPro" id="IPR036388">
    <property type="entry name" value="WH-like_DNA-bd_sf"/>
</dbReference>
<dbReference type="eggNOG" id="COG1321">
    <property type="taxonomic scope" value="Bacteria"/>
</dbReference>
<dbReference type="InterPro" id="IPR008988">
    <property type="entry name" value="Transcriptional_repressor_C"/>
</dbReference>
<dbReference type="Gene3D" id="1.10.10.10">
    <property type="entry name" value="Winged helix-like DNA-binding domain superfamily/Winged helix DNA-binding domain"/>
    <property type="match status" value="1"/>
</dbReference>
<gene>
    <name evidence="16" type="ordered locus">Oter_3587</name>
</gene>
<dbReference type="InterPro" id="IPR001367">
    <property type="entry name" value="Fe_dep_repressor"/>
</dbReference>
<dbReference type="GO" id="GO:0003677">
    <property type="term" value="F:DNA binding"/>
    <property type="evidence" value="ECO:0007669"/>
    <property type="project" value="UniProtKB-KW"/>
</dbReference>
<dbReference type="InterPro" id="IPR050536">
    <property type="entry name" value="DtxR_MntR_Metal-Reg"/>
</dbReference>
<keyword evidence="11" id="KW-0804">Transcription</keyword>
<keyword evidence="5" id="KW-0963">Cytoplasm</keyword>
<comment type="similarity">
    <text evidence="2">Belongs to the DtxR/MntR family.</text>
</comment>